<dbReference type="InterPro" id="IPR018449">
    <property type="entry name" value="NIL_domain"/>
</dbReference>
<evidence type="ECO:0000256" key="8">
    <source>
        <dbReference type="ARBA" id="ARBA00023136"/>
    </source>
</evidence>
<dbReference type="InterPro" id="IPR017871">
    <property type="entry name" value="ABC_transporter-like_CS"/>
</dbReference>
<evidence type="ECO:0000256" key="7">
    <source>
        <dbReference type="ARBA" id="ARBA00022970"/>
    </source>
</evidence>
<sequence length="345" mass="38376">MIEFQNISKVYQGKNGEVQALEHVNLKIMDGEIYGIIGLSGAGKSTLLSMINGLEYPSEGAVLVNGNNICGMSFSGLQKIRRTIGMIFQEFNLLNSRTVRHNISLPLIIAGEDKAVIRERVDKLLQFVGLTDKAEQFPDQLSGGQKQRVGIARALVTNPSILLSDEATSALDPDTMESILDLLKRINKEMGITIVMVTHQIRAVQKICNKVAVMQSGKVIEEGEVFQVFSNPQQEITRDFVRTVVPDVITPSVCRQIRMESKGNYEILRLKFTGNNALGDLIYQINTKFLLKTRILHATVTELDEQTLGILILQISGSPEQIAEVEEYVRDCGVQCEEVKCQYGF</sequence>
<dbReference type="PANTHER" id="PTHR43166:SF30">
    <property type="entry name" value="METHIONINE IMPORT ATP-BINDING PROTEIN METN"/>
    <property type="match status" value="1"/>
</dbReference>
<evidence type="ECO:0000256" key="2">
    <source>
        <dbReference type="ARBA" id="ARBA00022448"/>
    </source>
</evidence>
<dbReference type="InterPro" id="IPR003593">
    <property type="entry name" value="AAA+_ATPase"/>
</dbReference>
<dbReference type="GO" id="GO:0016887">
    <property type="term" value="F:ATP hydrolysis activity"/>
    <property type="evidence" value="ECO:0007669"/>
    <property type="project" value="InterPro"/>
</dbReference>
<evidence type="ECO:0000313" key="11">
    <source>
        <dbReference type="Proteomes" id="UP000198943"/>
    </source>
</evidence>
<dbReference type="PANTHER" id="PTHR43166">
    <property type="entry name" value="AMINO ACID IMPORT ATP-BINDING PROTEIN"/>
    <property type="match status" value="1"/>
</dbReference>
<accession>A0A1G6KVI9</accession>
<dbReference type="Gene3D" id="3.40.50.300">
    <property type="entry name" value="P-loop containing nucleotide triphosphate hydrolases"/>
    <property type="match status" value="1"/>
</dbReference>
<evidence type="ECO:0000256" key="5">
    <source>
        <dbReference type="ARBA" id="ARBA00022840"/>
    </source>
</evidence>
<dbReference type="SUPFAM" id="SSF52540">
    <property type="entry name" value="P-loop containing nucleoside triphosphate hydrolases"/>
    <property type="match status" value="1"/>
</dbReference>
<keyword evidence="2" id="KW-0813">Transport</keyword>
<dbReference type="InterPro" id="IPR041701">
    <property type="entry name" value="MetN_ABC"/>
</dbReference>
<dbReference type="GO" id="GO:0005886">
    <property type="term" value="C:plasma membrane"/>
    <property type="evidence" value="ECO:0007669"/>
    <property type="project" value="UniProtKB-ARBA"/>
</dbReference>
<dbReference type="PROSITE" id="PS00211">
    <property type="entry name" value="ABC_TRANSPORTER_1"/>
    <property type="match status" value="1"/>
</dbReference>
<dbReference type="SMART" id="SM00382">
    <property type="entry name" value="AAA"/>
    <property type="match status" value="1"/>
</dbReference>
<feature type="domain" description="ABC transporter" evidence="9">
    <location>
        <begin position="2"/>
        <end position="241"/>
    </location>
</feature>
<evidence type="ECO:0000256" key="1">
    <source>
        <dbReference type="ARBA" id="ARBA00005417"/>
    </source>
</evidence>
<keyword evidence="8" id="KW-0472">Membrane</keyword>
<dbReference type="FunFam" id="3.40.50.300:FF:000056">
    <property type="entry name" value="Cell division ATP-binding protein FtsE"/>
    <property type="match status" value="1"/>
</dbReference>
<dbReference type="EMBL" id="FMYW01000005">
    <property type="protein sequence ID" value="SDC35100.1"/>
    <property type="molecule type" value="Genomic_DNA"/>
</dbReference>
<reference evidence="11" key="1">
    <citation type="submission" date="2016-10" db="EMBL/GenBank/DDBJ databases">
        <authorList>
            <person name="Varghese N."/>
            <person name="Submissions S."/>
        </authorList>
    </citation>
    <scope>NUCLEOTIDE SEQUENCE [LARGE SCALE GENOMIC DNA]</scope>
    <source>
        <strain evidence="11">DSM 11005</strain>
    </source>
</reference>
<organism evidence="10 11">
    <name type="scientific">Succiniclasticum ruminis</name>
    <dbReference type="NCBI Taxonomy" id="40841"/>
    <lineage>
        <taxon>Bacteria</taxon>
        <taxon>Bacillati</taxon>
        <taxon>Bacillota</taxon>
        <taxon>Negativicutes</taxon>
        <taxon>Acidaminococcales</taxon>
        <taxon>Acidaminococcaceae</taxon>
        <taxon>Succiniclasticum</taxon>
    </lineage>
</organism>
<dbReference type="InterPro" id="IPR050086">
    <property type="entry name" value="MetN_ABC_transporter-like"/>
</dbReference>
<dbReference type="RefSeq" id="WP_093730060.1">
    <property type="nucleotide sequence ID" value="NZ_FMYW01000005.1"/>
</dbReference>
<keyword evidence="6" id="KW-1278">Translocase</keyword>
<keyword evidence="5 10" id="KW-0067">ATP-binding</keyword>
<dbReference type="SUPFAM" id="SSF55021">
    <property type="entry name" value="ACT-like"/>
    <property type="match status" value="1"/>
</dbReference>
<comment type="similarity">
    <text evidence="1">Belongs to the ABC transporter superfamily.</text>
</comment>
<dbReference type="InterPro" id="IPR045865">
    <property type="entry name" value="ACT-like_dom_sf"/>
</dbReference>
<dbReference type="InterPro" id="IPR003439">
    <property type="entry name" value="ABC_transporter-like_ATP-bd"/>
</dbReference>
<dbReference type="Pfam" id="PF00005">
    <property type="entry name" value="ABC_tran"/>
    <property type="match status" value="1"/>
</dbReference>
<dbReference type="GO" id="GO:0006865">
    <property type="term" value="P:amino acid transport"/>
    <property type="evidence" value="ECO:0007669"/>
    <property type="project" value="UniProtKB-KW"/>
</dbReference>
<dbReference type="Gene3D" id="3.30.70.260">
    <property type="match status" value="1"/>
</dbReference>
<name>A0A1G6KVI9_9FIRM</name>
<dbReference type="GO" id="GO:0005524">
    <property type="term" value="F:ATP binding"/>
    <property type="evidence" value="ECO:0007669"/>
    <property type="project" value="UniProtKB-KW"/>
</dbReference>
<keyword evidence="4" id="KW-0547">Nucleotide-binding</keyword>
<evidence type="ECO:0000256" key="6">
    <source>
        <dbReference type="ARBA" id="ARBA00022967"/>
    </source>
</evidence>
<dbReference type="SMART" id="SM00930">
    <property type="entry name" value="NIL"/>
    <property type="match status" value="1"/>
</dbReference>
<dbReference type="CDD" id="cd03258">
    <property type="entry name" value="ABC_MetN_methionine_transporter"/>
    <property type="match status" value="1"/>
</dbReference>
<keyword evidence="7" id="KW-0029">Amino-acid transport</keyword>
<evidence type="ECO:0000313" key="10">
    <source>
        <dbReference type="EMBL" id="SDC35100.1"/>
    </source>
</evidence>
<protein>
    <submittedName>
        <fullName evidence="10">D-methionine transport system ATP-binding protein</fullName>
    </submittedName>
</protein>
<dbReference type="Proteomes" id="UP000198943">
    <property type="component" value="Unassembled WGS sequence"/>
</dbReference>
<keyword evidence="11" id="KW-1185">Reference proteome</keyword>
<dbReference type="OrthoDB" id="9772862at2"/>
<dbReference type="PROSITE" id="PS50893">
    <property type="entry name" value="ABC_TRANSPORTER_2"/>
    <property type="match status" value="1"/>
</dbReference>
<evidence type="ECO:0000256" key="4">
    <source>
        <dbReference type="ARBA" id="ARBA00022741"/>
    </source>
</evidence>
<evidence type="ECO:0000256" key="3">
    <source>
        <dbReference type="ARBA" id="ARBA00022475"/>
    </source>
</evidence>
<dbReference type="InterPro" id="IPR027417">
    <property type="entry name" value="P-loop_NTPase"/>
</dbReference>
<dbReference type="Pfam" id="PF09383">
    <property type="entry name" value="NIL"/>
    <property type="match status" value="1"/>
</dbReference>
<gene>
    <name evidence="10" type="ORF">SAMN04487864_105131</name>
</gene>
<dbReference type="AlphaFoldDB" id="A0A1G6KVI9"/>
<proteinExistence type="inferred from homology"/>
<evidence type="ECO:0000259" key="9">
    <source>
        <dbReference type="PROSITE" id="PS50893"/>
    </source>
</evidence>
<keyword evidence="3" id="KW-1003">Cell membrane</keyword>